<keyword evidence="7" id="KW-0282">Flagellum</keyword>
<organism evidence="7 8">
    <name type="scientific">Roseicyclus mahoneyensis</name>
    <dbReference type="NCBI Taxonomy" id="164332"/>
    <lineage>
        <taxon>Bacteria</taxon>
        <taxon>Pseudomonadati</taxon>
        <taxon>Pseudomonadota</taxon>
        <taxon>Alphaproteobacteria</taxon>
        <taxon>Rhodobacterales</taxon>
        <taxon>Roseobacteraceae</taxon>
        <taxon>Roseicyclus</taxon>
    </lineage>
</organism>
<dbReference type="OrthoDB" id="9796789at2"/>
<dbReference type="PANTHER" id="PTHR42792">
    <property type="entry name" value="FLAGELLIN"/>
    <property type="match status" value="1"/>
</dbReference>
<keyword evidence="2 4" id="KW-0964">Secreted</keyword>
<dbReference type="Gene3D" id="6.10.10.10">
    <property type="entry name" value="Flagellar export chaperone, C-terminal domain"/>
    <property type="match status" value="1"/>
</dbReference>
<keyword evidence="8" id="KW-1185">Reference proteome</keyword>
<comment type="function">
    <text evidence="4">Flagellin is the subunit protein which polymerizes to form the filaments of bacterial flagella.</text>
</comment>
<proteinExistence type="inferred from homology"/>
<dbReference type="InterPro" id="IPR001029">
    <property type="entry name" value="Flagellin_N"/>
</dbReference>
<feature type="domain" description="Flagellin C-terminal" evidence="6">
    <location>
        <begin position="404"/>
        <end position="489"/>
    </location>
</feature>
<dbReference type="PRINTS" id="PR00207">
    <property type="entry name" value="FLAGELLIN"/>
</dbReference>
<keyword evidence="3 4" id="KW-0975">Bacterial flagellum</keyword>
<keyword evidence="7" id="KW-0966">Cell projection</keyword>
<gene>
    <name evidence="7" type="ORF">C7455_10447</name>
</gene>
<dbReference type="AlphaFoldDB" id="A0A316GHI3"/>
<evidence type="ECO:0000256" key="1">
    <source>
        <dbReference type="ARBA" id="ARBA00005709"/>
    </source>
</evidence>
<dbReference type="Pfam" id="PF00700">
    <property type="entry name" value="Flagellin_C"/>
    <property type="match status" value="1"/>
</dbReference>
<dbReference type="SUPFAM" id="SSF64518">
    <property type="entry name" value="Phase 1 flagellin"/>
    <property type="match status" value="1"/>
</dbReference>
<evidence type="ECO:0000259" key="6">
    <source>
        <dbReference type="Pfam" id="PF00700"/>
    </source>
</evidence>
<dbReference type="Gene3D" id="1.20.1330.10">
    <property type="entry name" value="f41 fragment of flagellin, N-terminal domain"/>
    <property type="match status" value="1"/>
</dbReference>
<evidence type="ECO:0000313" key="8">
    <source>
        <dbReference type="Proteomes" id="UP000245708"/>
    </source>
</evidence>
<evidence type="ECO:0000256" key="2">
    <source>
        <dbReference type="ARBA" id="ARBA00022525"/>
    </source>
</evidence>
<dbReference type="InterPro" id="IPR042187">
    <property type="entry name" value="Flagellin_C_sub2"/>
</dbReference>
<comment type="similarity">
    <text evidence="1 4">Belongs to the bacterial flagellin family.</text>
</comment>
<comment type="subcellular location">
    <subcellularLocation>
        <location evidence="4">Secreted</location>
    </subcellularLocation>
    <subcellularLocation>
        <location evidence="4">Bacterial flagellum</location>
    </subcellularLocation>
</comment>
<evidence type="ECO:0000256" key="3">
    <source>
        <dbReference type="ARBA" id="ARBA00023143"/>
    </source>
</evidence>
<evidence type="ECO:0000313" key="7">
    <source>
        <dbReference type="EMBL" id="PWK60411.1"/>
    </source>
</evidence>
<dbReference type="Proteomes" id="UP000245708">
    <property type="component" value="Unassembled WGS sequence"/>
</dbReference>
<dbReference type="GO" id="GO:0009288">
    <property type="term" value="C:bacterial-type flagellum"/>
    <property type="evidence" value="ECO:0007669"/>
    <property type="project" value="UniProtKB-SubCell"/>
</dbReference>
<comment type="caution">
    <text evidence="7">The sequence shown here is derived from an EMBL/GenBank/DDBJ whole genome shotgun (WGS) entry which is preliminary data.</text>
</comment>
<accession>A0A316GHI3</accession>
<dbReference type="RefSeq" id="WP_109667656.1">
    <property type="nucleotide sequence ID" value="NZ_QGGW01000004.1"/>
</dbReference>
<dbReference type="Pfam" id="PF00669">
    <property type="entry name" value="Flagellin_N"/>
    <property type="match status" value="1"/>
</dbReference>
<dbReference type="Gene3D" id="2.30.220.10">
    <property type="entry name" value="f41 fragment of flagellin, C-terminal domain"/>
    <property type="match status" value="1"/>
</dbReference>
<keyword evidence="7" id="KW-0969">Cilium</keyword>
<feature type="domain" description="Flagellin N-terminal" evidence="5">
    <location>
        <begin position="4"/>
        <end position="142"/>
    </location>
</feature>
<sequence>MTTINTNIGAINAQANMTRINDDMNESMLRLSSGLRINAAKDDAAGMAIAEKMTSQIKGLNQAVRNATDGKNLVDTTEGAHVEVSNMLQRLRELAVQSSNDTNTATNRNNLTSEARQLIAEINSVAENTTFNGMKVLDGSFTNKQLQIGADRGQTMTVNVDSAAATAIGANVARSQSAVTTGTGLTDTDDVVAGGVTITITGYAGSAEVETTAGQSARDLAAEMNKLTAQTGVEATATTAAKLSGFTTGDTVSFKIGTTAANAVSIGDVAIADSTDIRGLRDAINAVSGQTGITAEMASSTDNSAIVLRDANGDDIMLTDVSSTTTDFSIDSLDADGKSTGNAADLGQTSDSAAVTGTVEVASTKSFTVASSTAEHFANTTEGSELESVAEIDLTTADGAAKAIGVIDMALQKISQSRSDLGAVSNRLDSTISNLTNITVNVEAARSGVMDADFAKESSAMARGKILAQAATAMLAQANASQQNVLSLLRG</sequence>
<dbReference type="Gene3D" id="2.170.280.10">
    <property type="entry name" value="f41 fragment of flagellin, middle domain"/>
    <property type="match status" value="1"/>
</dbReference>
<dbReference type="GO" id="GO:0005198">
    <property type="term" value="F:structural molecule activity"/>
    <property type="evidence" value="ECO:0007669"/>
    <property type="project" value="UniProtKB-UniRule"/>
</dbReference>
<dbReference type="EMBL" id="QGGW01000004">
    <property type="protein sequence ID" value="PWK60411.1"/>
    <property type="molecule type" value="Genomic_DNA"/>
</dbReference>
<dbReference type="InterPro" id="IPR046358">
    <property type="entry name" value="Flagellin_C"/>
</dbReference>
<dbReference type="InterPro" id="IPR001492">
    <property type="entry name" value="Flagellin"/>
</dbReference>
<name>A0A316GHI3_9RHOB</name>
<evidence type="ECO:0000256" key="4">
    <source>
        <dbReference type="RuleBase" id="RU362073"/>
    </source>
</evidence>
<evidence type="ECO:0000259" key="5">
    <source>
        <dbReference type="Pfam" id="PF00669"/>
    </source>
</evidence>
<reference evidence="7 8" key="1">
    <citation type="submission" date="2018-05" db="EMBL/GenBank/DDBJ databases">
        <title>Genomic Encyclopedia of Type Strains, Phase IV (KMG-IV): sequencing the most valuable type-strain genomes for metagenomic binning, comparative biology and taxonomic classification.</title>
        <authorList>
            <person name="Goeker M."/>
        </authorList>
    </citation>
    <scope>NUCLEOTIDE SEQUENCE [LARGE SCALE GENOMIC DNA]</scope>
    <source>
        <strain evidence="7 8">DSM 16097</strain>
    </source>
</reference>
<dbReference type="GO" id="GO:0005576">
    <property type="term" value="C:extracellular region"/>
    <property type="evidence" value="ECO:0007669"/>
    <property type="project" value="UniProtKB-SubCell"/>
</dbReference>
<dbReference type="Pfam" id="PF07196">
    <property type="entry name" value="Flagellin_IN"/>
    <property type="match status" value="2"/>
</dbReference>
<dbReference type="InterPro" id="IPR010810">
    <property type="entry name" value="Flagellin_hook_IN_motif"/>
</dbReference>
<dbReference type="PANTHER" id="PTHR42792:SF2">
    <property type="entry name" value="FLAGELLIN"/>
    <property type="match status" value="1"/>
</dbReference>
<protein>
    <recommendedName>
        <fullName evidence="4">Flagellin</fullName>
    </recommendedName>
</protein>